<accession>A0A812NTF5</accession>
<sequence>MKALVFAALFIFKAAADIHDAARSDDPAKIQEALDGGEDINLIGPGGQSPLMHAVLTGSPASVKFLLEKRADTSIPEKDGYTPMHGAGFQGRAEIAKLLIAHGLDPSDRHSDGFTPIHRACWGREQRHADTVRVLLKAGVPFDEAASNGQKPLDMAAGNPATLKLLQRRADKAKKKTPEPEL</sequence>
<dbReference type="InterPro" id="IPR036770">
    <property type="entry name" value="Ankyrin_rpt-contain_sf"/>
</dbReference>
<evidence type="ECO:0000313" key="5">
    <source>
        <dbReference type="EMBL" id="CAE7326079.1"/>
    </source>
</evidence>
<dbReference type="PROSITE" id="PS50297">
    <property type="entry name" value="ANK_REP_REGION"/>
    <property type="match status" value="2"/>
</dbReference>
<dbReference type="InterPro" id="IPR002110">
    <property type="entry name" value="Ankyrin_rpt"/>
</dbReference>
<reference evidence="5" key="1">
    <citation type="submission" date="2021-02" db="EMBL/GenBank/DDBJ databases">
        <authorList>
            <person name="Dougan E. K."/>
            <person name="Rhodes N."/>
            <person name="Thang M."/>
            <person name="Chan C."/>
        </authorList>
    </citation>
    <scope>NUCLEOTIDE SEQUENCE</scope>
</reference>
<dbReference type="InterPro" id="IPR050776">
    <property type="entry name" value="Ank_Repeat/CDKN_Inhibitor"/>
</dbReference>
<dbReference type="EMBL" id="CAJNIZ010011880">
    <property type="protein sequence ID" value="CAE7326079.1"/>
    <property type="molecule type" value="Genomic_DNA"/>
</dbReference>
<organism evidence="5 6">
    <name type="scientific">Symbiodinium pilosum</name>
    <name type="common">Dinoflagellate</name>
    <dbReference type="NCBI Taxonomy" id="2952"/>
    <lineage>
        <taxon>Eukaryota</taxon>
        <taxon>Sar</taxon>
        <taxon>Alveolata</taxon>
        <taxon>Dinophyceae</taxon>
        <taxon>Suessiales</taxon>
        <taxon>Symbiodiniaceae</taxon>
        <taxon>Symbiodinium</taxon>
    </lineage>
</organism>
<evidence type="ECO:0000313" key="6">
    <source>
        <dbReference type="Proteomes" id="UP000649617"/>
    </source>
</evidence>
<proteinExistence type="predicted"/>
<name>A0A812NTF5_SYMPI</name>
<evidence type="ECO:0000256" key="4">
    <source>
        <dbReference type="SAM" id="SignalP"/>
    </source>
</evidence>
<keyword evidence="6" id="KW-1185">Reference proteome</keyword>
<dbReference type="AlphaFoldDB" id="A0A812NTF5"/>
<dbReference type="PANTHER" id="PTHR24201">
    <property type="entry name" value="ANK_REP_REGION DOMAIN-CONTAINING PROTEIN"/>
    <property type="match status" value="1"/>
</dbReference>
<feature type="repeat" description="ANK" evidence="3">
    <location>
        <begin position="79"/>
        <end position="111"/>
    </location>
</feature>
<feature type="signal peptide" evidence="4">
    <location>
        <begin position="1"/>
        <end position="16"/>
    </location>
</feature>
<feature type="chain" id="PRO_5032802406" evidence="4">
    <location>
        <begin position="17"/>
        <end position="182"/>
    </location>
</feature>
<gene>
    <name evidence="5" type="primary">ankrd52</name>
    <name evidence="5" type="ORF">SPIL2461_LOCUS7540</name>
</gene>
<feature type="repeat" description="ANK" evidence="3">
    <location>
        <begin position="46"/>
        <end position="78"/>
    </location>
</feature>
<dbReference type="PROSITE" id="PS50088">
    <property type="entry name" value="ANK_REPEAT"/>
    <property type="match status" value="2"/>
</dbReference>
<dbReference type="Pfam" id="PF12796">
    <property type="entry name" value="Ank_2"/>
    <property type="match status" value="1"/>
</dbReference>
<protein>
    <submittedName>
        <fullName evidence="5">Ankrd52 protein</fullName>
    </submittedName>
</protein>
<dbReference type="Gene3D" id="1.25.40.20">
    <property type="entry name" value="Ankyrin repeat-containing domain"/>
    <property type="match status" value="1"/>
</dbReference>
<keyword evidence="4" id="KW-0732">Signal</keyword>
<comment type="caution">
    <text evidence="5">The sequence shown here is derived from an EMBL/GenBank/DDBJ whole genome shotgun (WGS) entry which is preliminary data.</text>
</comment>
<evidence type="ECO:0000256" key="3">
    <source>
        <dbReference type="PROSITE-ProRule" id="PRU00023"/>
    </source>
</evidence>
<dbReference type="SMART" id="SM00248">
    <property type="entry name" value="ANK"/>
    <property type="match status" value="5"/>
</dbReference>
<evidence type="ECO:0000256" key="2">
    <source>
        <dbReference type="ARBA" id="ARBA00023043"/>
    </source>
</evidence>
<keyword evidence="2 3" id="KW-0040">ANK repeat</keyword>
<dbReference type="SUPFAM" id="SSF48403">
    <property type="entry name" value="Ankyrin repeat"/>
    <property type="match status" value="1"/>
</dbReference>
<evidence type="ECO:0000256" key="1">
    <source>
        <dbReference type="ARBA" id="ARBA00022737"/>
    </source>
</evidence>
<dbReference type="Pfam" id="PF00023">
    <property type="entry name" value="Ank"/>
    <property type="match status" value="1"/>
</dbReference>
<dbReference type="OrthoDB" id="1577640at2759"/>
<dbReference type="Proteomes" id="UP000649617">
    <property type="component" value="Unassembled WGS sequence"/>
</dbReference>
<keyword evidence="1" id="KW-0677">Repeat</keyword>